<dbReference type="RefSeq" id="WP_015751262.1">
    <property type="nucleotide sequence ID" value="NC_013223.1"/>
</dbReference>
<dbReference type="EMBL" id="CP001734">
    <property type="protein sequence ID" value="ACV68104.1"/>
    <property type="molecule type" value="Genomic_DNA"/>
</dbReference>
<evidence type="ECO:0000256" key="1">
    <source>
        <dbReference type="ARBA" id="ARBA00006479"/>
    </source>
</evidence>
<dbReference type="Proteomes" id="UP000001052">
    <property type="component" value="Chromosome"/>
</dbReference>
<dbReference type="SUPFAM" id="SSF53067">
    <property type="entry name" value="Actin-like ATPase domain"/>
    <property type="match status" value="1"/>
</dbReference>
<dbReference type="PROSITE" id="PS01125">
    <property type="entry name" value="ROK"/>
    <property type="match status" value="1"/>
</dbReference>
<organism evidence="2 3">
    <name type="scientific">Desulfohalobium retbaense (strain ATCC 49708 / DSM 5692 / JCM 16813 / HR100)</name>
    <dbReference type="NCBI Taxonomy" id="485915"/>
    <lineage>
        <taxon>Bacteria</taxon>
        <taxon>Pseudomonadati</taxon>
        <taxon>Thermodesulfobacteriota</taxon>
        <taxon>Desulfovibrionia</taxon>
        <taxon>Desulfovibrionales</taxon>
        <taxon>Desulfohalobiaceae</taxon>
        <taxon>Desulfohalobium</taxon>
    </lineage>
</organism>
<dbReference type="InterPro" id="IPR049874">
    <property type="entry name" value="ROK_cs"/>
</dbReference>
<keyword evidence="3" id="KW-1185">Reference proteome</keyword>
<dbReference type="InterPro" id="IPR043129">
    <property type="entry name" value="ATPase_NBD"/>
</dbReference>
<dbReference type="PANTHER" id="PTHR18964">
    <property type="entry name" value="ROK (REPRESSOR, ORF, KINASE) FAMILY"/>
    <property type="match status" value="1"/>
</dbReference>
<dbReference type="Gene3D" id="3.30.420.40">
    <property type="match status" value="2"/>
</dbReference>
<dbReference type="HOGENOM" id="CLU_036604_0_1_7"/>
<dbReference type="eggNOG" id="COG1940">
    <property type="taxonomic scope" value="Bacteria"/>
</dbReference>
<comment type="similarity">
    <text evidence="1">Belongs to the ROK (NagC/XylR) family.</text>
</comment>
<gene>
    <name evidence="2" type="ordered locus">Dret_0813</name>
</gene>
<sequence length="299" mass="32462">MYLVIDLGGTNIRGTWMDHDGAHGTIQHASRPRTLEGTKAHFKDLVDRLRETAPRPVRGVGLATAGPLDHRAQKYLQTSNMPELNGFAIGDFVRREIGLPFLMENDAQAAALGEVWKGGIAGATNAVVLTLGTGVGSGVILEGRLWRGGHFTGPELGHVFLGPGRSRACGCGQVGCIETWLNKWAFERLASRCGLSQTQPRHVAQLWEQGNPAATACVRRYGHRIGLAISTLQVVFGAEAIGLSGGLSTFFQACEPYVWRTLRHRFTNRQWWLPATIAASPDPDMSGLWGMAKAWLDNG</sequence>
<dbReference type="AlphaFoldDB" id="C8X107"/>
<reference evidence="3" key="1">
    <citation type="submission" date="2009-09" db="EMBL/GenBank/DDBJ databases">
        <title>The complete chromosome of Desulfohalobium retbaense DSM 5692.</title>
        <authorList>
            <consortium name="US DOE Joint Genome Institute (JGI-PGF)"/>
            <person name="Lucas S."/>
            <person name="Copeland A."/>
            <person name="Lapidus A."/>
            <person name="Glavina del Rio T."/>
            <person name="Dalin E."/>
            <person name="Tice H."/>
            <person name="Bruce D."/>
            <person name="Goodwin L."/>
            <person name="Pitluck S."/>
            <person name="Kyrpides N."/>
            <person name="Mavromatis K."/>
            <person name="Ivanova N."/>
            <person name="Mikhailova N."/>
            <person name="Munk A.C."/>
            <person name="Brettin T."/>
            <person name="Detter J.C."/>
            <person name="Han C."/>
            <person name="Tapia R."/>
            <person name="Larimer F."/>
            <person name="Land M."/>
            <person name="Hauser L."/>
            <person name="Markowitz V."/>
            <person name="Cheng J.-F."/>
            <person name="Hugenholtz P."/>
            <person name="Woyke T."/>
            <person name="Wu D."/>
            <person name="Spring S."/>
            <person name="Klenk H.-P."/>
            <person name="Eisen J.A."/>
        </authorList>
    </citation>
    <scope>NUCLEOTIDE SEQUENCE [LARGE SCALE GENOMIC DNA]</scope>
    <source>
        <strain evidence="3">DSM 5692</strain>
    </source>
</reference>
<evidence type="ECO:0000313" key="2">
    <source>
        <dbReference type="EMBL" id="ACV68104.1"/>
    </source>
</evidence>
<name>C8X107_DESRD</name>
<accession>C8X107</accession>
<evidence type="ECO:0000313" key="3">
    <source>
        <dbReference type="Proteomes" id="UP000001052"/>
    </source>
</evidence>
<dbReference type="InterPro" id="IPR000600">
    <property type="entry name" value="ROK"/>
</dbReference>
<dbReference type="PANTHER" id="PTHR18964:SF149">
    <property type="entry name" value="BIFUNCTIONAL UDP-N-ACETYLGLUCOSAMINE 2-EPIMERASE_N-ACETYLMANNOSAMINE KINASE"/>
    <property type="match status" value="1"/>
</dbReference>
<protein>
    <submittedName>
        <fullName evidence="2">ROK family protein</fullName>
    </submittedName>
</protein>
<proteinExistence type="inferred from homology"/>
<dbReference type="OrthoDB" id="9810372at2"/>
<dbReference type="Pfam" id="PF00480">
    <property type="entry name" value="ROK"/>
    <property type="match status" value="1"/>
</dbReference>
<dbReference type="STRING" id="485915.Dret_0813"/>
<reference evidence="2 3" key="2">
    <citation type="journal article" date="2010" name="Stand. Genomic Sci.">
        <title>Complete genome sequence of Desulfohalobium retbaense type strain (HR(100)).</title>
        <authorList>
            <person name="Spring S."/>
            <person name="Nolan M."/>
            <person name="Lapidus A."/>
            <person name="Glavina Del Rio T."/>
            <person name="Copeland A."/>
            <person name="Tice H."/>
            <person name="Cheng J.F."/>
            <person name="Lucas S."/>
            <person name="Land M."/>
            <person name="Chen F."/>
            <person name="Bruce D."/>
            <person name="Goodwin L."/>
            <person name="Pitluck S."/>
            <person name="Ivanova N."/>
            <person name="Mavromatis K."/>
            <person name="Mikhailova N."/>
            <person name="Pati A."/>
            <person name="Chen A."/>
            <person name="Palaniappan K."/>
            <person name="Hauser L."/>
            <person name="Chang Y.J."/>
            <person name="Jeffries C.D."/>
            <person name="Munk C."/>
            <person name="Kiss H."/>
            <person name="Chain P."/>
            <person name="Han C."/>
            <person name="Brettin T."/>
            <person name="Detter J.C."/>
            <person name="Schuler E."/>
            <person name="Goker M."/>
            <person name="Rohde M."/>
            <person name="Bristow J."/>
            <person name="Eisen J.A."/>
            <person name="Markowitz V."/>
            <person name="Hugenholtz P."/>
            <person name="Kyrpides N.C."/>
            <person name="Klenk H.P."/>
        </authorList>
    </citation>
    <scope>NUCLEOTIDE SEQUENCE [LARGE SCALE GENOMIC DNA]</scope>
    <source>
        <strain evidence="2 3">DSM 5692</strain>
    </source>
</reference>
<dbReference type="KEGG" id="drt:Dret_0813"/>